<gene>
    <name evidence="1" type="ORF">LCGC14_2127460</name>
</gene>
<dbReference type="AlphaFoldDB" id="A0A0F9E2G2"/>
<accession>A0A0F9E2G2</accession>
<protein>
    <submittedName>
        <fullName evidence="1">Uncharacterized protein</fullName>
    </submittedName>
</protein>
<name>A0A0F9E2G2_9ZZZZ</name>
<proteinExistence type="predicted"/>
<dbReference type="EMBL" id="LAZR01026608">
    <property type="protein sequence ID" value="KKL68194.1"/>
    <property type="molecule type" value="Genomic_DNA"/>
</dbReference>
<sequence length="58" mass="6939">MKSSNQLRADLYTAIWEAWEANPELRFCQLIGNSFNFDDLYYVEDTELLEALKNKYEK</sequence>
<comment type="caution">
    <text evidence="1">The sequence shown here is derived from an EMBL/GenBank/DDBJ whole genome shotgun (WGS) entry which is preliminary data.</text>
</comment>
<reference evidence="1" key="1">
    <citation type="journal article" date="2015" name="Nature">
        <title>Complex archaea that bridge the gap between prokaryotes and eukaryotes.</title>
        <authorList>
            <person name="Spang A."/>
            <person name="Saw J.H."/>
            <person name="Jorgensen S.L."/>
            <person name="Zaremba-Niedzwiedzka K."/>
            <person name="Martijn J."/>
            <person name="Lind A.E."/>
            <person name="van Eijk R."/>
            <person name="Schleper C."/>
            <person name="Guy L."/>
            <person name="Ettema T.J."/>
        </authorList>
    </citation>
    <scope>NUCLEOTIDE SEQUENCE</scope>
</reference>
<organism evidence="1">
    <name type="scientific">marine sediment metagenome</name>
    <dbReference type="NCBI Taxonomy" id="412755"/>
    <lineage>
        <taxon>unclassified sequences</taxon>
        <taxon>metagenomes</taxon>
        <taxon>ecological metagenomes</taxon>
    </lineage>
</organism>
<evidence type="ECO:0000313" key="1">
    <source>
        <dbReference type="EMBL" id="KKL68194.1"/>
    </source>
</evidence>